<organism evidence="2 3">
    <name type="scientific">Collybia nuda</name>
    <dbReference type="NCBI Taxonomy" id="64659"/>
    <lineage>
        <taxon>Eukaryota</taxon>
        <taxon>Fungi</taxon>
        <taxon>Dikarya</taxon>
        <taxon>Basidiomycota</taxon>
        <taxon>Agaricomycotina</taxon>
        <taxon>Agaricomycetes</taxon>
        <taxon>Agaricomycetidae</taxon>
        <taxon>Agaricales</taxon>
        <taxon>Tricholomatineae</taxon>
        <taxon>Clitocybaceae</taxon>
        <taxon>Collybia</taxon>
    </lineage>
</organism>
<keyword evidence="3" id="KW-1185">Reference proteome</keyword>
<reference evidence="2" key="1">
    <citation type="submission" date="2020-11" db="EMBL/GenBank/DDBJ databases">
        <authorList>
            <consortium name="DOE Joint Genome Institute"/>
            <person name="Ahrendt S."/>
            <person name="Riley R."/>
            <person name="Andreopoulos W."/>
            <person name="Labutti K."/>
            <person name="Pangilinan J."/>
            <person name="Ruiz-Duenas F.J."/>
            <person name="Barrasa J.M."/>
            <person name="Sanchez-Garcia M."/>
            <person name="Camarero S."/>
            <person name="Miyauchi S."/>
            <person name="Serrano A."/>
            <person name="Linde D."/>
            <person name="Babiker R."/>
            <person name="Drula E."/>
            <person name="Ayuso-Fernandez I."/>
            <person name="Pacheco R."/>
            <person name="Padilla G."/>
            <person name="Ferreira P."/>
            <person name="Barriuso J."/>
            <person name="Kellner H."/>
            <person name="Castanera R."/>
            <person name="Alfaro M."/>
            <person name="Ramirez L."/>
            <person name="Pisabarro A.G."/>
            <person name="Kuo A."/>
            <person name="Tritt A."/>
            <person name="Lipzen A."/>
            <person name="He G."/>
            <person name="Yan M."/>
            <person name="Ng V."/>
            <person name="Cullen D."/>
            <person name="Martin F."/>
            <person name="Rosso M.-N."/>
            <person name="Henrissat B."/>
            <person name="Hibbett D."/>
            <person name="Martinez A.T."/>
            <person name="Grigoriev I.V."/>
        </authorList>
    </citation>
    <scope>NUCLEOTIDE SEQUENCE</scope>
    <source>
        <strain evidence="2">CBS 247.69</strain>
    </source>
</reference>
<name>A0A9P6C8S9_9AGAR</name>
<evidence type="ECO:0000313" key="3">
    <source>
        <dbReference type="Proteomes" id="UP000807353"/>
    </source>
</evidence>
<feature type="domain" description="DUF6830" evidence="1">
    <location>
        <begin position="2"/>
        <end position="130"/>
    </location>
</feature>
<dbReference type="OrthoDB" id="3232986at2759"/>
<protein>
    <recommendedName>
        <fullName evidence="1">DUF6830 domain-containing protein</fullName>
    </recommendedName>
</protein>
<evidence type="ECO:0000313" key="2">
    <source>
        <dbReference type="EMBL" id="KAF9456576.1"/>
    </source>
</evidence>
<dbReference type="InterPro" id="IPR049233">
    <property type="entry name" value="DUF6830"/>
</dbReference>
<dbReference type="Pfam" id="PF20722">
    <property type="entry name" value="DUF6830"/>
    <property type="match status" value="1"/>
</dbReference>
<sequence>MGNTALHLSRDPAMKLSVDCAMETFKLPDLCAALTDFITRFKDNDSLTIGGRRVARVDAQLPFDDIQIWTKLQLQNCSYHAPHNVLPPQTINVLPPLDSWTFGRSDTVLINSDRSKIWPMSGMEGHYIAQLCLIFCVLPPSKQKHTDHLSGLFLAYAQRFDIVPQPSLNYGQTLGQKTSAIELSTGQKIHPILQYFNFWKPCSQQTNTRYFHFKMIKNGDHAGSSLFGNKLGKRQRLSTKPLLQSYSFSTKWRLRLLRPFKKTQPDTPGLRPTNKKATSLPIRGAHAHENTLTSVDNTSTFFSARLRWTKGQGECGEMRLEGRSVKDSTTTIRLPWQTKLVEKFPMAQYFNKEFKFLTKPDNFAADIHPTFKVFIPWLVKLSTISKRFYGKFIMEIEYEQLQEVVGARRANGTRYVY</sequence>
<evidence type="ECO:0000259" key="1">
    <source>
        <dbReference type="Pfam" id="PF20722"/>
    </source>
</evidence>
<dbReference type="Proteomes" id="UP000807353">
    <property type="component" value="Unassembled WGS sequence"/>
</dbReference>
<gene>
    <name evidence="2" type="ORF">BDZ94DRAFT_1302461</name>
</gene>
<comment type="caution">
    <text evidence="2">The sequence shown here is derived from an EMBL/GenBank/DDBJ whole genome shotgun (WGS) entry which is preliminary data.</text>
</comment>
<dbReference type="EMBL" id="MU150416">
    <property type="protein sequence ID" value="KAF9456576.1"/>
    <property type="molecule type" value="Genomic_DNA"/>
</dbReference>
<accession>A0A9P6C8S9</accession>
<dbReference type="AlphaFoldDB" id="A0A9P6C8S9"/>
<proteinExistence type="predicted"/>